<evidence type="ECO:0000259" key="4">
    <source>
        <dbReference type="Pfam" id="PF13377"/>
    </source>
</evidence>
<dbReference type="Proteomes" id="UP000287188">
    <property type="component" value="Unassembled WGS sequence"/>
</dbReference>
<dbReference type="PANTHER" id="PTHR30146">
    <property type="entry name" value="LACI-RELATED TRANSCRIPTIONAL REPRESSOR"/>
    <property type="match status" value="1"/>
</dbReference>
<dbReference type="Gene3D" id="3.40.50.2300">
    <property type="match status" value="2"/>
</dbReference>
<keyword evidence="1" id="KW-0805">Transcription regulation</keyword>
<evidence type="ECO:0000256" key="1">
    <source>
        <dbReference type="ARBA" id="ARBA00023015"/>
    </source>
</evidence>
<feature type="domain" description="Transcriptional regulator LacI/GalR-like sensor" evidence="4">
    <location>
        <begin position="108"/>
        <end position="259"/>
    </location>
</feature>
<dbReference type="EMBL" id="BIFS01000001">
    <property type="protein sequence ID" value="GCE21752.1"/>
    <property type="molecule type" value="Genomic_DNA"/>
</dbReference>
<reference evidence="6" key="1">
    <citation type="submission" date="2018-12" db="EMBL/GenBank/DDBJ databases">
        <title>Tengunoibacter tsumagoiensis gen. nov., sp. nov., Dictyobacter kobayashii sp. nov., D. alpinus sp. nov., and D. joshuensis sp. nov. and description of Dictyobacteraceae fam. nov. within the order Ktedonobacterales isolated from Tengu-no-mugimeshi.</title>
        <authorList>
            <person name="Wang C.M."/>
            <person name="Zheng Y."/>
            <person name="Sakai Y."/>
            <person name="Toyoda A."/>
            <person name="Minakuchi Y."/>
            <person name="Abe K."/>
            <person name="Yokota A."/>
            <person name="Yabe S."/>
        </authorList>
    </citation>
    <scope>NUCLEOTIDE SEQUENCE [LARGE SCALE GENOMIC DNA]</scope>
    <source>
        <strain evidence="6">Uno11</strain>
    </source>
</reference>
<keyword evidence="3" id="KW-0804">Transcription</keyword>
<dbReference type="InterPro" id="IPR046335">
    <property type="entry name" value="LacI/GalR-like_sensor"/>
</dbReference>
<dbReference type="CDD" id="cd06267">
    <property type="entry name" value="PBP1_LacI_sugar_binding-like"/>
    <property type="match status" value="1"/>
</dbReference>
<dbReference type="GO" id="GO:0003700">
    <property type="term" value="F:DNA-binding transcription factor activity"/>
    <property type="evidence" value="ECO:0007669"/>
    <property type="project" value="TreeGrafter"/>
</dbReference>
<gene>
    <name evidence="5" type="ORF">KDK_55520</name>
</gene>
<keyword evidence="2" id="KW-0238">DNA-binding</keyword>
<dbReference type="AlphaFoldDB" id="A0A402ARP0"/>
<accession>A0A402ARP0</accession>
<dbReference type="InterPro" id="IPR028082">
    <property type="entry name" value="Peripla_BP_I"/>
</dbReference>
<dbReference type="GO" id="GO:0000976">
    <property type="term" value="F:transcription cis-regulatory region binding"/>
    <property type="evidence" value="ECO:0007669"/>
    <property type="project" value="TreeGrafter"/>
</dbReference>
<sequence length="318" mass="35910">MIGVLAPQLTWPAVPEIIHGVAEYIESTTYEIVLYSMGAERNHSDVLDRIMGMKMVAGLLAIFPGELSHLLTNRFKQGFPLVSIDDQVEPATLPWVGVNNIASAYEATQHLIDLGHRRIAHISGPQSYYCARERYQGYCQALQDAGMAIDSSLLIQGTFEPASGRECATQLFSRDRHEWPTAIFVANDQMAYGVLEVAEQWDIRIPEEISIVGFDDNSLSAHIKPSLTTIRQPFSEMGYKAIEALITMIDQKHRRNKRRNHDRYPMDQSIPLKIFNGTMLCVSSCPPTWSLAHRALSLTCSQLMRSASYLYLFWPEYP</sequence>
<dbReference type="PANTHER" id="PTHR30146:SF109">
    <property type="entry name" value="HTH-TYPE TRANSCRIPTIONAL REGULATOR GALS"/>
    <property type="match status" value="1"/>
</dbReference>
<name>A0A402ARP0_9CHLR</name>
<proteinExistence type="predicted"/>
<organism evidence="5 6">
    <name type="scientific">Dictyobacter kobayashii</name>
    <dbReference type="NCBI Taxonomy" id="2014872"/>
    <lineage>
        <taxon>Bacteria</taxon>
        <taxon>Bacillati</taxon>
        <taxon>Chloroflexota</taxon>
        <taxon>Ktedonobacteria</taxon>
        <taxon>Ktedonobacterales</taxon>
        <taxon>Dictyobacteraceae</taxon>
        <taxon>Dictyobacter</taxon>
    </lineage>
</organism>
<evidence type="ECO:0000256" key="2">
    <source>
        <dbReference type="ARBA" id="ARBA00023125"/>
    </source>
</evidence>
<dbReference type="OrthoDB" id="9785139at2"/>
<evidence type="ECO:0000313" key="6">
    <source>
        <dbReference type="Proteomes" id="UP000287188"/>
    </source>
</evidence>
<protein>
    <recommendedName>
        <fullName evidence="4">Transcriptional regulator LacI/GalR-like sensor domain-containing protein</fullName>
    </recommendedName>
</protein>
<dbReference type="Pfam" id="PF13377">
    <property type="entry name" value="Peripla_BP_3"/>
    <property type="match status" value="1"/>
</dbReference>
<keyword evidence="6" id="KW-1185">Reference proteome</keyword>
<evidence type="ECO:0000313" key="5">
    <source>
        <dbReference type="EMBL" id="GCE21752.1"/>
    </source>
</evidence>
<dbReference type="SUPFAM" id="SSF53822">
    <property type="entry name" value="Periplasmic binding protein-like I"/>
    <property type="match status" value="1"/>
</dbReference>
<evidence type="ECO:0000256" key="3">
    <source>
        <dbReference type="ARBA" id="ARBA00023163"/>
    </source>
</evidence>
<comment type="caution">
    <text evidence="5">The sequence shown here is derived from an EMBL/GenBank/DDBJ whole genome shotgun (WGS) entry which is preliminary data.</text>
</comment>